<sequence>MRESRGRFAFLRVWKGRLAVLTLALSAAGCVSNADQAASPAAQSGLVPVAFESISGAPQPVFDRLVADIARESEARRVLIVSRNDNADYRVRAYLAAHNEGAESKVAWVLDVFDANRRRTVRLSGEEVAAGSDAWSSSSDAVAKIAAQSVAELSQWLRTAPPAGAAPRAAEGADVAAAPPASEPAVSAVAGYTAD</sequence>
<evidence type="ECO:0008006" key="5">
    <source>
        <dbReference type="Google" id="ProtNLM"/>
    </source>
</evidence>
<dbReference type="AlphaFoldDB" id="A0A348FXB4"/>
<dbReference type="OrthoDB" id="8452331at2"/>
<evidence type="ECO:0000256" key="1">
    <source>
        <dbReference type="SAM" id="MobiDB-lite"/>
    </source>
</evidence>
<keyword evidence="4" id="KW-1185">Reference proteome</keyword>
<dbReference type="RefSeq" id="WP_126397558.1">
    <property type="nucleotide sequence ID" value="NZ_AP018907.1"/>
</dbReference>
<dbReference type="PROSITE" id="PS51257">
    <property type="entry name" value="PROKAR_LIPOPROTEIN"/>
    <property type="match status" value="1"/>
</dbReference>
<dbReference type="KEGG" id="blag:BLTE_06320"/>
<name>A0A348FXB4_9HYPH</name>
<evidence type="ECO:0000313" key="4">
    <source>
        <dbReference type="Proteomes" id="UP000266934"/>
    </source>
</evidence>
<feature type="signal peptide" evidence="2">
    <location>
        <begin position="1"/>
        <end position="37"/>
    </location>
</feature>
<organism evidence="3 4">
    <name type="scientific">Blastochloris tepida</name>
    <dbReference type="NCBI Taxonomy" id="2233851"/>
    <lineage>
        <taxon>Bacteria</taxon>
        <taxon>Pseudomonadati</taxon>
        <taxon>Pseudomonadota</taxon>
        <taxon>Alphaproteobacteria</taxon>
        <taxon>Hyphomicrobiales</taxon>
        <taxon>Blastochloridaceae</taxon>
        <taxon>Blastochloris</taxon>
    </lineage>
</organism>
<evidence type="ECO:0000313" key="3">
    <source>
        <dbReference type="EMBL" id="BBF91947.1"/>
    </source>
</evidence>
<evidence type="ECO:0000256" key="2">
    <source>
        <dbReference type="SAM" id="SignalP"/>
    </source>
</evidence>
<keyword evidence="2" id="KW-0732">Signal</keyword>
<proteinExistence type="predicted"/>
<feature type="chain" id="PRO_5016872588" description="Lipoprotein" evidence="2">
    <location>
        <begin position="38"/>
        <end position="195"/>
    </location>
</feature>
<gene>
    <name evidence="3" type="ORF">BLTE_06320</name>
</gene>
<feature type="region of interest" description="Disordered" evidence="1">
    <location>
        <begin position="161"/>
        <end position="195"/>
    </location>
</feature>
<dbReference type="EMBL" id="AP018907">
    <property type="protein sequence ID" value="BBF91947.1"/>
    <property type="molecule type" value="Genomic_DNA"/>
</dbReference>
<reference evidence="3 4" key="1">
    <citation type="submission" date="2018-08" db="EMBL/GenBank/DDBJ databases">
        <title>Complete genome sequencing of Blastochloris tepida GI.</title>
        <authorList>
            <person name="Tsukatani Y."/>
            <person name="Mori H."/>
        </authorList>
    </citation>
    <scope>NUCLEOTIDE SEQUENCE [LARGE SCALE GENOMIC DNA]</scope>
    <source>
        <strain evidence="3 4">GI</strain>
    </source>
</reference>
<protein>
    <recommendedName>
        <fullName evidence="5">Lipoprotein</fullName>
    </recommendedName>
</protein>
<accession>A0A348FXB4</accession>
<dbReference type="Proteomes" id="UP000266934">
    <property type="component" value="Chromosome"/>
</dbReference>